<feature type="domain" description="NB-ARC" evidence="3">
    <location>
        <begin position="1"/>
        <end position="143"/>
    </location>
</feature>
<reference evidence="5" key="1">
    <citation type="submission" date="2020-05" db="EMBL/GenBank/DDBJ databases">
        <title>WGS assembly of Panicum virgatum.</title>
        <authorList>
            <person name="Lovell J.T."/>
            <person name="Jenkins J."/>
            <person name="Shu S."/>
            <person name="Juenger T.E."/>
            <person name="Schmutz J."/>
        </authorList>
    </citation>
    <scope>NUCLEOTIDE SEQUENCE</scope>
    <source>
        <strain evidence="5">AP13</strain>
    </source>
</reference>
<dbReference type="GO" id="GO:0042742">
    <property type="term" value="P:defense response to bacterium"/>
    <property type="evidence" value="ECO:0007669"/>
    <property type="project" value="UniProtKB-ARBA"/>
</dbReference>
<gene>
    <name evidence="5" type="ORF">PVAP13_2KG375560</name>
</gene>
<name>A0A8T0WB60_PANVG</name>
<dbReference type="Gene3D" id="1.10.10.10">
    <property type="entry name" value="Winged helix-like DNA-binding domain superfamily/Winged helix DNA-binding domain"/>
    <property type="match status" value="1"/>
</dbReference>
<evidence type="ECO:0000256" key="1">
    <source>
        <dbReference type="ARBA" id="ARBA00022737"/>
    </source>
</evidence>
<evidence type="ECO:0000259" key="3">
    <source>
        <dbReference type="Pfam" id="PF00931"/>
    </source>
</evidence>
<keyword evidence="2" id="KW-0611">Plant defense</keyword>
<dbReference type="Proteomes" id="UP000823388">
    <property type="component" value="Chromosome 2K"/>
</dbReference>
<evidence type="ECO:0008006" key="7">
    <source>
        <dbReference type="Google" id="ProtNLM"/>
    </source>
</evidence>
<dbReference type="EMBL" id="CM029039">
    <property type="protein sequence ID" value="KAG2644625.1"/>
    <property type="molecule type" value="Genomic_DNA"/>
</dbReference>
<dbReference type="Pfam" id="PF00931">
    <property type="entry name" value="NB-ARC"/>
    <property type="match status" value="1"/>
</dbReference>
<evidence type="ECO:0000313" key="6">
    <source>
        <dbReference type="Proteomes" id="UP000823388"/>
    </source>
</evidence>
<sequence length="375" mass="43291">MGGMGKSSLLRMVYNDPDLLAVFDCSAWITVPHPLDTPDVFRRRLNEELTPGQEKTIEEHLREKRYLVIVDDVLSQEEWENIWQVFQFRNDKDSRVIVTTRREDVARHCAAAGHVPDGQELIYELKPLNDVEAKSLLCQKVYKKCDYTMPPDMENQANYILKKCWGLPLAISTIGGFLSNRSKTSIEWRNLHEHLGAELESNLHDITKVILSSYDGLPYHLKSIFLYLSIFPDNHEIRRTRLLRRWMAEGYIGKKRGMPVEDVAARFYNELINRSMIQGSKASRGAGVDRCQVHSMVREIILSKFTEENQLFLIEKHSNDIPQSKIRHLVVSRWKNRHEKLQNINLSFIRSLTIFGECPACCISHLSKIATVASA</sequence>
<dbReference type="InterPro" id="IPR027417">
    <property type="entry name" value="P-loop_NTPase"/>
</dbReference>
<dbReference type="FunFam" id="1.10.10.10:FF:000322">
    <property type="entry name" value="Probable disease resistance protein At1g63360"/>
    <property type="match status" value="1"/>
</dbReference>
<protein>
    <recommendedName>
        <fullName evidence="7">NB-ARC domain-containing protein</fullName>
    </recommendedName>
</protein>
<keyword evidence="6" id="KW-1185">Reference proteome</keyword>
<organism evidence="5 6">
    <name type="scientific">Panicum virgatum</name>
    <name type="common">Blackwell switchgrass</name>
    <dbReference type="NCBI Taxonomy" id="38727"/>
    <lineage>
        <taxon>Eukaryota</taxon>
        <taxon>Viridiplantae</taxon>
        <taxon>Streptophyta</taxon>
        <taxon>Embryophyta</taxon>
        <taxon>Tracheophyta</taxon>
        <taxon>Spermatophyta</taxon>
        <taxon>Magnoliopsida</taxon>
        <taxon>Liliopsida</taxon>
        <taxon>Poales</taxon>
        <taxon>Poaceae</taxon>
        <taxon>PACMAD clade</taxon>
        <taxon>Panicoideae</taxon>
        <taxon>Panicodae</taxon>
        <taxon>Paniceae</taxon>
        <taxon>Panicinae</taxon>
        <taxon>Panicum</taxon>
        <taxon>Panicum sect. Hiantes</taxon>
    </lineage>
</organism>
<dbReference type="AlphaFoldDB" id="A0A8T0WB60"/>
<dbReference type="Gene3D" id="3.40.50.300">
    <property type="entry name" value="P-loop containing nucleotide triphosphate hydrolases"/>
    <property type="match status" value="1"/>
</dbReference>
<keyword evidence="1" id="KW-0677">Repeat</keyword>
<dbReference type="PANTHER" id="PTHR23155:SF1230">
    <property type="entry name" value="OS09G0517200 PROTEIN"/>
    <property type="match status" value="1"/>
</dbReference>
<dbReference type="GO" id="GO:0002758">
    <property type="term" value="P:innate immune response-activating signaling pathway"/>
    <property type="evidence" value="ECO:0007669"/>
    <property type="project" value="UniProtKB-ARBA"/>
</dbReference>
<dbReference type="InterPro" id="IPR042197">
    <property type="entry name" value="Apaf_helical"/>
</dbReference>
<comment type="caution">
    <text evidence="5">The sequence shown here is derived from an EMBL/GenBank/DDBJ whole genome shotgun (WGS) entry which is preliminary data.</text>
</comment>
<dbReference type="Gene3D" id="1.10.8.430">
    <property type="entry name" value="Helical domain of apoptotic protease-activating factors"/>
    <property type="match status" value="1"/>
</dbReference>
<dbReference type="InterPro" id="IPR058922">
    <property type="entry name" value="WHD_DRP"/>
</dbReference>
<dbReference type="GO" id="GO:0009626">
    <property type="term" value="P:plant-type hypersensitive response"/>
    <property type="evidence" value="ECO:0007669"/>
    <property type="project" value="UniProtKB-ARBA"/>
</dbReference>
<dbReference type="SUPFAM" id="SSF52540">
    <property type="entry name" value="P-loop containing nucleoside triphosphate hydrolases"/>
    <property type="match status" value="1"/>
</dbReference>
<feature type="domain" description="Disease resistance protein winged helix" evidence="4">
    <location>
        <begin position="230"/>
        <end position="301"/>
    </location>
</feature>
<dbReference type="PRINTS" id="PR00364">
    <property type="entry name" value="DISEASERSIST"/>
</dbReference>
<evidence type="ECO:0000313" key="5">
    <source>
        <dbReference type="EMBL" id="KAG2644625.1"/>
    </source>
</evidence>
<dbReference type="InterPro" id="IPR036388">
    <property type="entry name" value="WH-like_DNA-bd_sf"/>
</dbReference>
<accession>A0A8T0WB60</accession>
<dbReference type="InterPro" id="IPR002182">
    <property type="entry name" value="NB-ARC"/>
</dbReference>
<evidence type="ECO:0000256" key="2">
    <source>
        <dbReference type="ARBA" id="ARBA00022821"/>
    </source>
</evidence>
<dbReference type="Pfam" id="PF23559">
    <property type="entry name" value="WHD_DRP"/>
    <property type="match status" value="1"/>
</dbReference>
<dbReference type="GO" id="GO:0043531">
    <property type="term" value="F:ADP binding"/>
    <property type="evidence" value="ECO:0007669"/>
    <property type="project" value="InterPro"/>
</dbReference>
<dbReference type="PANTHER" id="PTHR23155">
    <property type="entry name" value="DISEASE RESISTANCE PROTEIN RP"/>
    <property type="match status" value="1"/>
</dbReference>
<dbReference type="InterPro" id="IPR044974">
    <property type="entry name" value="Disease_R_plants"/>
</dbReference>
<proteinExistence type="predicted"/>
<evidence type="ECO:0000259" key="4">
    <source>
        <dbReference type="Pfam" id="PF23559"/>
    </source>
</evidence>